<dbReference type="RefSeq" id="WP_038410781.1">
    <property type="nucleotide sequence ID" value="NZ_CP009455.1"/>
</dbReference>
<dbReference type="EMBL" id="CP009455">
    <property type="protein sequence ID" value="AIR87999.1"/>
    <property type="molecule type" value="Genomic_DNA"/>
</dbReference>
<dbReference type="eggNOG" id="COG3631">
    <property type="taxonomic scope" value="Bacteria"/>
</dbReference>
<evidence type="ECO:0000259" key="1">
    <source>
        <dbReference type="Pfam" id="PF12680"/>
    </source>
</evidence>
<gene>
    <name evidence="2" type="ORF">LK03_01535</name>
</gene>
<keyword evidence="3" id="KW-1185">Reference proteome</keyword>
<dbReference type="AlphaFoldDB" id="A0A089WLI2"/>
<dbReference type="Proteomes" id="UP000029493">
    <property type="component" value="Chromosome"/>
</dbReference>
<proteinExistence type="predicted"/>
<accession>A0A089WLI2</accession>
<dbReference type="SUPFAM" id="SSF54427">
    <property type="entry name" value="NTF2-like"/>
    <property type="match status" value="1"/>
</dbReference>
<dbReference type="InterPro" id="IPR037401">
    <property type="entry name" value="SnoaL-like"/>
</dbReference>
<keyword evidence="2" id="KW-0413">Isomerase</keyword>
<name>A0A089WLI2_9PSED</name>
<dbReference type="KEGG" id="psw:LK03_01535"/>
<dbReference type="Pfam" id="PF12680">
    <property type="entry name" value="SnoaL_2"/>
    <property type="match status" value="1"/>
</dbReference>
<reference evidence="2 3" key="1">
    <citation type="submission" date="2014-09" db="EMBL/GenBank/DDBJ databases">
        <authorList>
            <person name="Chan K.-G."/>
        </authorList>
    </citation>
    <scope>NUCLEOTIDE SEQUENCE [LARGE SCALE GENOMIC DNA]</scope>
    <source>
        <strain evidence="2 3">ND07</strain>
    </source>
</reference>
<dbReference type="STRING" id="157783.LK03_01535"/>
<dbReference type="OrthoDB" id="391735at2"/>
<dbReference type="InterPro" id="IPR032710">
    <property type="entry name" value="NTF2-like_dom_sf"/>
</dbReference>
<dbReference type="GO" id="GO:0016853">
    <property type="term" value="F:isomerase activity"/>
    <property type="evidence" value="ECO:0007669"/>
    <property type="project" value="UniProtKB-KW"/>
</dbReference>
<sequence length="157" mass="17923">MTDPNRAVVERFYHAFAQRDAEAMVACYSDDVVFSDPIFGTLRGADAGDMWRMLLSRAEQLEVHVDDVRANGDSASAHWRASYRFGPRARRVVNDVQARFQLRDGLICHHDDSFALWSWSRQALGLPGLLLGWSPLLQGKVRRQAFEGLRSYQQRRG</sequence>
<dbReference type="Gene3D" id="3.10.450.50">
    <property type="match status" value="1"/>
</dbReference>
<evidence type="ECO:0000313" key="3">
    <source>
        <dbReference type="Proteomes" id="UP000029493"/>
    </source>
</evidence>
<feature type="domain" description="SnoaL-like" evidence="1">
    <location>
        <begin position="9"/>
        <end position="110"/>
    </location>
</feature>
<evidence type="ECO:0000313" key="2">
    <source>
        <dbReference type="EMBL" id="AIR87999.1"/>
    </source>
</evidence>
<organism evidence="2 3">
    <name type="scientific">Pseudomonas cremoricolorata</name>
    <dbReference type="NCBI Taxonomy" id="157783"/>
    <lineage>
        <taxon>Bacteria</taxon>
        <taxon>Pseudomonadati</taxon>
        <taxon>Pseudomonadota</taxon>
        <taxon>Gammaproteobacteria</taxon>
        <taxon>Pseudomonadales</taxon>
        <taxon>Pseudomonadaceae</taxon>
        <taxon>Pseudomonas</taxon>
    </lineage>
</organism>
<protein>
    <submittedName>
        <fullName evidence="2">Ketosteroid isomerase</fullName>
    </submittedName>
</protein>